<dbReference type="EMBL" id="PVNG01000015">
    <property type="protein sequence ID" value="PRX61155.1"/>
    <property type="molecule type" value="Genomic_DNA"/>
</dbReference>
<dbReference type="AlphaFoldDB" id="A0A2T0MRN8"/>
<evidence type="ECO:0000313" key="2">
    <source>
        <dbReference type="EMBL" id="PRX61155.1"/>
    </source>
</evidence>
<feature type="domain" description="PBP" evidence="1">
    <location>
        <begin position="39"/>
        <end position="262"/>
    </location>
</feature>
<organism evidence="2 3">
    <name type="scientific">Nonomuraea fuscirosea</name>
    <dbReference type="NCBI Taxonomy" id="1291556"/>
    <lineage>
        <taxon>Bacteria</taxon>
        <taxon>Bacillati</taxon>
        <taxon>Actinomycetota</taxon>
        <taxon>Actinomycetes</taxon>
        <taxon>Streptosporangiales</taxon>
        <taxon>Streptosporangiaceae</taxon>
        <taxon>Nonomuraea</taxon>
    </lineage>
</organism>
<dbReference type="SUPFAM" id="SSF53850">
    <property type="entry name" value="Periplasmic binding protein-like II"/>
    <property type="match status" value="1"/>
</dbReference>
<dbReference type="OrthoDB" id="186379at2"/>
<name>A0A2T0MRN8_9ACTN</name>
<dbReference type="Gene3D" id="3.40.190.10">
    <property type="entry name" value="Periplasmic binding protein-like II"/>
    <property type="match status" value="2"/>
</dbReference>
<keyword evidence="3" id="KW-1185">Reference proteome</keyword>
<evidence type="ECO:0000259" key="1">
    <source>
        <dbReference type="Pfam" id="PF12849"/>
    </source>
</evidence>
<dbReference type="Pfam" id="PF12849">
    <property type="entry name" value="PBP_like_2"/>
    <property type="match status" value="1"/>
</dbReference>
<dbReference type="PROSITE" id="PS51257">
    <property type="entry name" value="PROKAR_LIPOPROTEIN"/>
    <property type="match status" value="1"/>
</dbReference>
<dbReference type="InterPro" id="IPR052738">
    <property type="entry name" value="ABC-Tungstate_binding"/>
</dbReference>
<comment type="caution">
    <text evidence="2">The sequence shown here is derived from an EMBL/GenBank/DDBJ whole genome shotgun (WGS) entry which is preliminary data.</text>
</comment>
<proteinExistence type="predicted"/>
<dbReference type="InterPro" id="IPR024370">
    <property type="entry name" value="PBP_domain"/>
</dbReference>
<sequence length="295" mass="30582">MRRGILIGIAWIVAVLLAGCGTAPSAGGPSASASAASAAPAEKSLILATTTSTQDSGLLDELLPVFTRESGWQVKTVAVGSGQAIELGRRGEADALLVHSPEAEEKFVAEGSAGARRLVMHNDFVLLGPKADPAGVRGTSSADAMKKIANAEAVFVSRGDESGTHAKEKGLWSQAGVTPGGSWYQSTGQGMGATLRVAGEKAGYTLSDRATYLTQRDSLELEVLSEGDPGLLNVYHVIEMTQKAGGRVRADGAKAFADWMVAPATQRLIGEFGRAKFGQPLFTPDAGKDEAKLGE</sequence>
<evidence type="ECO:0000313" key="3">
    <source>
        <dbReference type="Proteomes" id="UP000238312"/>
    </source>
</evidence>
<dbReference type="RefSeq" id="WP_106245949.1">
    <property type="nucleotide sequence ID" value="NZ_JBFAIL010000012.1"/>
</dbReference>
<reference evidence="2 3" key="1">
    <citation type="submission" date="2018-03" db="EMBL/GenBank/DDBJ databases">
        <title>Genomic Encyclopedia of Type Strains, Phase III (KMG-III): the genomes of soil and plant-associated and newly described type strains.</title>
        <authorList>
            <person name="Whitman W."/>
        </authorList>
    </citation>
    <scope>NUCLEOTIDE SEQUENCE [LARGE SCALE GENOMIC DNA]</scope>
    <source>
        <strain evidence="2 3">CGMCC 4.7104</strain>
    </source>
</reference>
<dbReference type="Proteomes" id="UP000238312">
    <property type="component" value="Unassembled WGS sequence"/>
</dbReference>
<accession>A0A2T0MRN8</accession>
<dbReference type="PANTHER" id="PTHR37945">
    <property type="entry name" value="EXTRACELLULAR TUNGSTATE BINDING PROTEIN"/>
    <property type="match status" value="1"/>
</dbReference>
<protein>
    <submittedName>
        <fullName evidence="2">Tungstate transport system substrate-binding protein</fullName>
    </submittedName>
</protein>
<dbReference type="PANTHER" id="PTHR37945:SF1">
    <property type="entry name" value="EXTRACELLULAR TUNGSTATE BINDING PROTEIN"/>
    <property type="match status" value="1"/>
</dbReference>
<gene>
    <name evidence="2" type="ORF">B0I32_1159</name>
</gene>